<evidence type="ECO:0000256" key="2">
    <source>
        <dbReference type="SAM" id="SignalP"/>
    </source>
</evidence>
<keyword evidence="2" id="KW-0732">Signal</keyword>
<dbReference type="GeneID" id="75834584"/>
<proteinExistence type="predicted"/>
<evidence type="ECO:0000313" key="4">
    <source>
        <dbReference type="Proteomes" id="UP001055219"/>
    </source>
</evidence>
<dbReference type="EMBL" id="JAGIXG020000003">
    <property type="protein sequence ID" value="KAI6785018.1"/>
    <property type="molecule type" value="Genomic_DNA"/>
</dbReference>
<feature type="compositionally biased region" description="Basic and acidic residues" evidence="1">
    <location>
        <begin position="166"/>
        <end position="180"/>
    </location>
</feature>
<reference evidence="3" key="2">
    <citation type="submission" date="2022-07" db="EMBL/GenBank/DDBJ databases">
        <authorList>
            <person name="Goncalves M.F.M."/>
            <person name="Hilario S."/>
            <person name="Van De Peer Y."/>
            <person name="Esteves A.C."/>
            <person name="Alves A."/>
        </authorList>
    </citation>
    <scope>NUCLEOTIDE SEQUENCE</scope>
    <source>
        <strain evidence="3">MUM 19.33</strain>
    </source>
</reference>
<gene>
    <name evidence="3" type="ORF">J7T54_008112</name>
</gene>
<accession>A0A9P9Y8H2</accession>
<feature type="signal peptide" evidence="2">
    <location>
        <begin position="1"/>
        <end position="18"/>
    </location>
</feature>
<protein>
    <submittedName>
        <fullName evidence="3">Uncharacterized protein</fullName>
    </submittedName>
</protein>
<feature type="compositionally biased region" description="Polar residues" evidence="1">
    <location>
        <begin position="183"/>
        <end position="204"/>
    </location>
</feature>
<organism evidence="3 4">
    <name type="scientific">Emericellopsis cladophorae</name>
    <dbReference type="NCBI Taxonomy" id="2686198"/>
    <lineage>
        <taxon>Eukaryota</taxon>
        <taxon>Fungi</taxon>
        <taxon>Dikarya</taxon>
        <taxon>Ascomycota</taxon>
        <taxon>Pezizomycotina</taxon>
        <taxon>Sordariomycetes</taxon>
        <taxon>Hypocreomycetidae</taxon>
        <taxon>Hypocreales</taxon>
        <taxon>Bionectriaceae</taxon>
        <taxon>Emericellopsis</taxon>
    </lineage>
</organism>
<evidence type="ECO:0000256" key="1">
    <source>
        <dbReference type="SAM" id="MobiDB-lite"/>
    </source>
</evidence>
<dbReference type="OrthoDB" id="4160690at2759"/>
<feature type="chain" id="PRO_5040320774" evidence="2">
    <location>
        <begin position="19"/>
        <end position="233"/>
    </location>
</feature>
<feature type="compositionally biased region" description="Low complexity" evidence="1">
    <location>
        <begin position="118"/>
        <end position="160"/>
    </location>
</feature>
<feature type="region of interest" description="Disordered" evidence="1">
    <location>
        <begin position="105"/>
        <end position="206"/>
    </location>
</feature>
<evidence type="ECO:0000313" key="3">
    <source>
        <dbReference type="EMBL" id="KAI6785018.1"/>
    </source>
</evidence>
<name>A0A9P9Y8H2_9HYPO</name>
<reference evidence="3" key="1">
    <citation type="journal article" date="2021" name="J Fungi (Basel)">
        <title>Genomic and Metabolomic Analyses of the Marine Fungus Emericellopsis cladophorae: Insights into Saltwater Adaptability Mechanisms and Its Biosynthetic Potential.</title>
        <authorList>
            <person name="Goncalves M.F.M."/>
            <person name="Hilario S."/>
            <person name="Van de Peer Y."/>
            <person name="Esteves A.C."/>
            <person name="Alves A."/>
        </authorList>
    </citation>
    <scope>NUCLEOTIDE SEQUENCE</scope>
    <source>
        <strain evidence="3">MUM 19.33</strain>
    </source>
</reference>
<dbReference type="RefSeq" id="XP_051365874.1">
    <property type="nucleotide sequence ID" value="XM_051502709.1"/>
</dbReference>
<sequence length="233" mass="23991">MQLTSIVAIGAVATAAAAVNLERGFTYPAGVPHVERRQTSGAKYECHSNCGYALQAVEDSDDVCDDDEWNTLYQGCLDCALEFDIWRYYGGGLTPVGEACGLSTTPTPADGGDDVDEAASTTTVQSATAVPVSSTTAEEQATTTVIEEVVTTTAVSSEPSQTGDSTHVDDHETDVGHGHSETPAWSTTQVPASTGHNNGTTPEPTNVPGAAAQFWVSNVVVGGAAVVVAANLL</sequence>
<dbReference type="AlphaFoldDB" id="A0A9P9Y8H2"/>
<comment type="caution">
    <text evidence="3">The sequence shown here is derived from an EMBL/GenBank/DDBJ whole genome shotgun (WGS) entry which is preliminary data.</text>
</comment>
<dbReference type="Proteomes" id="UP001055219">
    <property type="component" value="Unassembled WGS sequence"/>
</dbReference>
<keyword evidence="4" id="KW-1185">Reference proteome</keyword>